<dbReference type="OrthoDB" id="5968401at2759"/>
<evidence type="ECO:0000256" key="8">
    <source>
        <dbReference type="ARBA" id="ARBA00023224"/>
    </source>
</evidence>
<feature type="transmembrane region" description="Helical" evidence="9">
    <location>
        <begin position="140"/>
        <end position="162"/>
    </location>
</feature>
<organism evidence="11 12">
    <name type="scientific">Desmophyllum pertusum</name>
    <dbReference type="NCBI Taxonomy" id="174260"/>
    <lineage>
        <taxon>Eukaryota</taxon>
        <taxon>Metazoa</taxon>
        <taxon>Cnidaria</taxon>
        <taxon>Anthozoa</taxon>
        <taxon>Hexacorallia</taxon>
        <taxon>Scleractinia</taxon>
        <taxon>Caryophylliina</taxon>
        <taxon>Caryophylliidae</taxon>
        <taxon>Desmophyllum</taxon>
    </lineage>
</organism>
<dbReference type="PANTHER" id="PTHR24249:SF372">
    <property type="entry name" value="G-PROTEIN COUPLED RECEPTORS FAMILY 1 PROFILE DOMAIN-CONTAINING PROTEIN"/>
    <property type="match status" value="1"/>
</dbReference>
<proteinExistence type="predicted"/>
<reference evidence="11" key="1">
    <citation type="submission" date="2023-01" db="EMBL/GenBank/DDBJ databases">
        <title>Genome assembly of the deep-sea coral Lophelia pertusa.</title>
        <authorList>
            <person name="Herrera S."/>
            <person name="Cordes E."/>
        </authorList>
    </citation>
    <scope>NUCLEOTIDE SEQUENCE</scope>
    <source>
        <strain evidence="11">USNM1676648</strain>
        <tissue evidence="11">Polyp</tissue>
    </source>
</reference>
<accession>A0A9X0CWV8</accession>
<name>A0A9X0CWV8_9CNID</name>
<feature type="transmembrane region" description="Helical" evidence="9">
    <location>
        <begin position="216"/>
        <end position="242"/>
    </location>
</feature>
<keyword evidence="5" id="KW-0297">G-protein coupled receptor</keyword>
<evidence type="ECO:0000256" key="1">
    <source>
        <dbReference type="ARBA" id="ARBA00004651"/>
    </source>
</evidence>
<feature type="transmembrane region" description="Helical" evidence="9">
    <location>
        <begin position="276"/>
        <end position="300"/>
    </location>
</feature>
<dbReference type="CDD" id="cd00637">
    <property type="entry name" value="7tm_classA_rhodopsin-like"/>
    <property type="match status" value="1"/>
</dbReference>
<keyword evidence="8" id="KW-0807">Transducer</keyword>
<sequence length="386" mass="43774">MTRCSFQLPREDKTISNNSTKLKQTNCHLYITAPASIFSKKMADTVKNSSQHNFSTDDSSEEFTLDTEIKVIFTFLGLMAFLIAMANSLVFMLAWNMKYLRTKTNFFLLSLAASDLLSGVLVVPMVIACNVTLNNESVCIAMDICQRGLAISTILHLLSAVMERYLKISSPFNYTSIVTKPRIAAVLISVWTSAMTVSLAQLFIMQSENIIKAHLIYNATVLSLFVFVPFIVTLVAFIRIFVIMKHSKESRLKLTNSLNTHNVQRKKQRINVQRSLMVYLAMLVCFVCAWFPYFFLTLLIDLDSSLVTRIPQWISVMFLFLKISSALFNPLLFTFFKTDFQKALRQMASGKLCKEAVNTDGGSTRKRFSSNPTKLFEMKATKTTQQ</sequence>
<dbReference type="AlphaFoldDB" id="A0A9X0CWV8"/>
<keyword evidence="4 9" id="KW-1133">Transmembrane helix</keyword>
<feature type="transmembrane region" description="Helical" evidence="9">
    <location>
        <begin position="106"/>
        <end position="128"/>
    </location>
</feature>
<dbReference type="EMBL" id="MU826400">
    <property type="protein sequence ID" value="KAJ7376394.1"/>
    <property type="molecule type" value="Genomic_DNA"/>
</dbReference>
<gene>
    <name evidence="11" type="ORF">OS493_034916</name>
</gene>
<feature type="transmembrane region" description="Helical" evidence="9">
    <location>
        <begin position="312"/>
        <end position="336"/>
    </location>
</feature>
<dbReference type="Pfam" id="PF00001">
    <property type="entry name" value="7tm_1"/>
    <property type="match status" value="1"/>
</dbReference>
<evidence type="ECO:0000256" key="5">
    <source>
        <dbReference type="ARBA" id="ARBA00023040"/>
    </source>
</evidence>
<dbReference type="InterPro" id="IPR017452">
    <property type="entry name" value="GPCR_Rhodpsn_7TM"/>
</dbReference>
<evidence type="ECO:0000256" key="3">
    <source>
        <dbReference type="ARBA" id="ARBA00022692"/>
    </source>
</evidence>
<dbReference type="InterPro" id="IPR000276">
    <property type="entry name" value="GPCR_Rhodpsn"/>
</dbReference>
<keyword evidence="3 9" id="KW-0812">Transmembrane</keyword>
<evidence type="ECO:0000259" key="10">
    <source>
        <dbReference type="PROSITE" id="PS50262"/>
    </source>
</evidence>
<feature type="transmembrane region" description="Helical" evidence="9">
    <location>
        <begin position="183"/>
        <end position="204"/>
    </location>
</feature>
<dbReference type="Gene3D" id="1.20.1070.10">
    <property type="entry name" value="Rhodopsin 7-helix transmembrane proteins"/>
    <property type="match status" value="1"/>
</dbReference>
<dbReference type="GO" id="GO:0005886">
    <property type="term" value="C:plasma membrane"/>
    <property type="evidence" value="ECO:0007669"/>
    <property type="project" value="UniProtKB-SubCell"/>
</dbReference>
<keyword evidence="12" id="KW-1185">Reference proteome</keyword>
<evidence type="ECO:0000313" key="12">
    <source>
        <dbReference type="Proteomes" id="UP001163046"/>
    </source>
</evidence>
<dbReference type="Proteomes" id="UP001163046">
    <property type="component" value="Unassembled WGS sequence"/>
</dbReference>
<protein>
    <recommendedName>
        <fullName evidence="10">G-protein coupled receptors family 1 profile domain-containing protein</fullName>
    </recommendedName>
</protein>
<dbReference type="PRINTS" id="PR00237">
    <property type="entry name" value="GPCRRHODOPSN"/>
</dbReference>
<evidence type="ECO:0000256" key="4">
    <source>
        <dbReference type="ARBA" id="ARBA00022989"/>
    </source>
</evidence>
<dbReference type="InterPro" id="IPR050569">
    <property type="entry name" value="TAAR"/>
</dbReference>
<keyword evidence="2" id="KW-1003">Cell membrane</keyword>
<keyword evidence="7" id="KW-0675">Receptor</keyword>
<dbReference type="PANTHER" id="PTHR24249">
    <property type="entry name" value="HISTAMINE RECEPTOR-RELATED G-PROTEIN COUPLED RECEPTOR"/>
    <property type="match status" value="1"/>
</dbReference>
<feature type="transmembrane region" description="Helical" evidence="9">
    <location>
        <begin position="71"/>
        <end position="94"/>
    </location>
</feature>
<comment type="caution">
    <text evidence="11">The sequence shown here is derived from an EMBL/GenBank/DDBJ whole genome shotgun (WGS) entry which is preliminary data.</text>
</comment>
<evidence type="ECO:0000256" key="9">
    <source>
        <dbReference type="SAM" id="Phobius"/>
    </source>
</evidence>
<evidence type="ECO:0000256" key="7">
    <source>
        <dbReference type="ARBA" id="ARBA00023170"/>
    </source>
</evidence>
<keyword evidence="6 9" id="KW-0472">Membrane</keyword>
<dbReference type="SUPFAM" id="SSF81321">
    <property type="entry name" value="Family A G protein-coupled receptor-like"/>
    <property type="match status" value="1"/>
</dbReference>
<feature type="domain" description="G-protein coupled receptors family 1 profile" evidence="10">
    <location>
        <begin position="86"/>
        <end position="333"/>
    </location>
</feature>
<dbReference type="PROSITE" id="PS50262">
    <property type="entry name" value="G_PROTEIN_RECEP_F1_2"/>
    <property type="match status" value="1"/>
</dbReference>
<evidence type="ECO:0000313" key="11">
    <source>
        <dbReference type="EMBL" id="KAJ7376394.1"/>
    </source>
</evidence>
<comment type="subcellular location">
    <subcellularLocation>
        <location evidence="1">Cell membrane</location>
        <topology evidence="1">Multi-pass membrane protein</topology>
    </subcellularLocation>
</comment>
<evidence type="ECO:0000256" key="2">
    <source>
        <dbReference type="ARBA" id="ARBA00022475"/>
    </source>
</evidence>
<evidence type="ECO:0000256" key="6">
    <source>
        <dbReference type="ARBA" id="ARBA00023136"/>
    </source>
</evidence>
<dbReference type="GO" id="GO:0004930">
    <property type="term" value="F:G protein-coupled receptor activity"/>
    <property type="evidence" value="ECO:0007669"/>
    <property type="project" value="UniProtKB-KW"/>
</dbReference>